<proteinExistence type="predicted"/>
<organism evidence="3 4">
    <name type="scientific">Robertmurraya siralis</name>
    <dbReference type="NCBI Taxonomy" id="77777"/>
    <lineage>
        <taxon>Bacteria</taxon>
        <taxon>Bacillati</taxon>
        <taxon>Bacillota</taxon>
        <taxon>Bacilli</taxon>
        <taxon>Bacillales</taxon>
        <taxon>Bacillaceae</taxon>
        <taxon>Robertmurraya</taxon>
    </lineage>
</organism>
<feature type="transmembrane region" description="Helical" evidence="2">
    <location>
        <begin position="12"/>
        <end position="33"/>
    </location>
</feature>
<sequence length="244" mass="27530">MKIKLSRNEKILIIGVSAVLILIFASIYFFVLYPKIEQIPLKKIELASQEQLLSTLQSKTIDANANTFQNAVSLQKMVPVKELSQQLILDMEKAEVVSGSFVTNMNFENSEVSFAAEETEQSELNEDEELEEERAAEEENTLPLPTGVKKISVTLSVESPSYFEFEKFISNLENSERITVVEAIDFTAGEEIIEQEQSDRPLSYQVKIAAFYMPTLADLMEQLPKLETPEPADKKNPLPKFGDL</sequence>
<dbReference type="InterPro" id="IPR014717">
    <property type="entry name" value="Transl_elong_EF1B/ribsomal_bS6"/>
</dbReference>
<feature type="region of interest" description="Disordered" evidence="1">
    <location>
        <begin position="225"/>
        <end position="244"/>
    </location>
</feature>
<keyword evidence="2" id="KW-0472">Membrane</keyword>
<dbReference type="Proteomes" id="UP000682111">
    <property type="component" value="Unassembled WGS sequence"/>
</dbReference>
<keyword evidence="2" id="KW-0812">Transmembrane</keyword>
<dbReference type="OrthoDB" id="2427034at2"/>
<feature type="region of interest" description="Disordered" evidence="1">
    <location>
        <begin position="116"/>
        <end position="143"/>
    </location>
</feature>
<name>A0A920BRQ7_9BACI</name>
<dbReference type="AlphaFoldDB" id="A0A920BRQ7"/>
<dbReference type="Gene3D" id="3.30.70.60">
    <property type="match status" value="1"/>
</dbReference>
<feature type="compositionally biased region" description="Acidic residues" evidence="1">
    <location>
        <begin position="117"/>
        <end position="140"/>
    </location>
</feature>
<evidence type="ECO:0000256" key="1">
    <source>
        <dbReference type="SAM" id="MobiDB-lite"/>
    </source>
</evidence>
<gene>
    <name evidence="3" type="ORF">J27TS8_02830</name>
</gene>
<evidence type="ECO:0008006" key="5">
    <source>
        <dbReference type="Google" id="ProtNLM"/>
    </source>
</evidence>
<reference evidence="3" key="1">
    <citation type="submission" date="2021-03" db="EMBL/GenBank/DDBJ databases">
        <title>Antimicrobial resistance genes in bacteria isolated from Japanese honey, and their potential for conferring macrolide and lincosamide resistance in the American foulbrood pathogen Paenibacillus larvae.</title>
        <authorList>
            <person name="Okamoto M."/>
            <person name="Kumagai M."/>
            <person name="Kanamori H."/>
            <person name="Takamatsu D."/>
        </authorList>
    </citation>
    <scope>NUCLEOTIDE SEQUENCE</scope>
    <source>
        <strain evidence="3">J27TS8</strain>
    </source>
</reference>
<evidence type="ECO:0000313" key="3">
    <source>
        <dbReference type="EMBL" id="GIN60290.1"/>
    </source>
</evidence>
<feature type="compositionally biased region" description="Basic and acidic residues" evidence="1">
    <location>
        <begin position="227"/>
        <end position="244"/>
    </location>
</feature>
<protein>
    <recommendedName>
        <fullName evidence="5">Pilus assembly protein PilO</fullName>
    </recommendedName>
</protein>
<evidence type="ECO:0000313" key="4">
    <source>
        <dbReference type="Proteomes" id="UP000682111"/>
    </source>
</evidence>
<accession>A0A920BRQ7</accession>
<dbReference type="EMBL" id="BORC01000001">
    <property type="protein sequence ID" value="GIN60290.1"/>
    <property type="molecule type" value="Genomic_DNA"/>
</dbReference>
<keyword evidence="4" id="KW-1185">Reference proteome</keyword>
<comment type="caution">
    <text evidence="3">The sequence shown here is derived from an EMBL/GenBank/DDBJ whole genome shotgun (WGS) entry which is preliminary data.</text>
</comment>
<evidence type="ECO:0000256" key="2">
    <source>
        <dbReference type="SAM" id="Phobius"/>
    </source>
</evidence>
<keyword evidence="2" id="KW-1133">Transmembrane helix</keyword>
<dbReference type="RefSeq" id="WP_137744266.1">
    <property type="nucleotide sequence ID" value="NZ_BORC01000001.1"/>
</dbReference>